<gene>
    <name evidence="2" type="ORF">FB566_0637</name>
</gene>
<dbReference type="OrthoDB" id="26212at2"/>
<dbReference type="InParanoid" id="A0A543ARD0"/>
<accession>A0A543ARD0</accession>
<sequence length="154" mass="17040">MPSFASLGSVRPGAVDADVAARASRRIRDYLASHPEAPEVVEIEMEHGEPTLVLPRQAVVMFAQILTHLAEGEGVSVIPSHAELTTQQAAHMLNVSRPFLIGLLDSGEIPHRKVGRHRRVKFTDLQAYLRRDDAKRREVADELSALSQELGLYE</sequence>
<organism evidence="2 3">
    <name type="scientific">Stackebrandtia endophytica</name>
    <dbReference type="NCBI Taxonomy" id="1496996"/>
    <lineage>
        <taxon>Bacteria</taxon>
        <taxon>Bacillati</taxon>
        <taxon>Actinomycetota</taxon>
        <taxon>Actinomycetes</taxon>
        <taxon>Glycomycetales</taxon>
        <taxon>Glycomycetaceae</taxon>
        <taxon>Stackebrandtia</taxon>
    </lineage>
</organism>
<dbReference type="NCBIfam" id="TIGR01764">
    <property type="entry name" value="excise"/>
    <property type="match status" value="1"/>
</dbReference>
<proteinExistence type="predicted"/>
<evidence type="ECO:0000313" key="3">
    <source>
        <dbReference type="Proteomes" id="UP000317043"/>
    </source>
</evidence>
<dbReference type="InterPro" id="IPR041657">
    <property type="entry name" value="HTH_17"/>
</dbReference>
<reference evidence="2 3" key="1">
    <citation type="submission" date="2019-06" db="EMBL/GenBank/DDBJ databases">
        <title>Sequencing the genomes of 1000 actinobacteria strains.</title>
        <authorList>
            <person name="Klenk H.-P."/>
        </authorList>
    </citation>
    <scope>NUCLEOTIDE SEQUENCE [LARGE SCALE GENOMIC DNA]</scope>
    <source>
        <strain evidence="2 3">DSM 45928</strain>
    </source>
</reference>
<evidence type="ECO:0000313" key="2">
    <source>
        <dbReference type="EMBL" id="TQL75143.1"/>
    </source>
</evidence>
<dbReference type="AlphaFoldDB" id="A0A543ARD0"/>
<dbReference type="GO" id="GO:0003677">
    <property type="term" value="F:DNA binding"/>
    <property type="evidence" value="ECO:0007669"/>
    <property type="project" value="InterPro"/>
</dbReference>
<protein>
    <submittedName>
        <fullName evidence="2">Excisionase family DNA binding protein</fullName>
    </submittedName>
</protein>
<dbReference type="RefSeq" id="WP_142034787.1">
    <property type="nucleotide sequence ID" value="NZ_JBHTGS010000001.1"/>
</dbReference>
<feature type="domain" description="Helix-turn-helix" evidence="1">
    <location>
        <begin position="84"/>
        <end position="131"/>
    </location>
</feature>
<dbReference type="Proteomes" id="UP000317043">
    <property type="component" value="Unassembled WGS sequence"/>
</dbReference>
<dbReference type="InterPro" id="IPR010093">
    <property type="entry name" value="SinI_DNA-bd"/>
</dbReference>
<name>A0A543ARD0_9ACTN</name>
<dbReference type="EMBL" id="VFOW01000001">
    <property type="protein sequence ID" value="TQL75143.1"/>
    <property type="molecule type" value="Genomic_DNA"/>
</dbReference>
<keyword evidence="3" id="KW-1185">Reference proteome</keyword>
<evidence type="ECO:0000259" key="1">
    <source>
        <dbReference type="Pfam" id="PF12728"/>
    </source>
</evidence>
<comment type="caution">
    <text evidence="2">The sequence shown here is derived from an EMBL/GenBank/DDBJ whole genome shotgun (WGS) entry which is preliminary data.</text>
</comment>
<dbReference type="Pfam" id="PF12728">
    <property type="entry name" value="HTH_17"/>
    <property type="match status" value="1"/>
</dbReference>